<evidence type="ECO:0000313" key="5">
    <source>
        <dbReference type="Proteomes" id="UP000262882"/>
    </source>
</evidence>
<dbReference type="AlphaFoldDB" id="A0A372G704"/>
<comment type="caution">
    <text evidence="4">The sequence shown here is derived from an EMBL/GenBank/DDBJ whole genome shotgun (WGS) entry which is preliminary data.</text>
</comment>
<proteinExistence type="predicted"/>
<sequence length="302" mass="34020">MPSVPIGARKDLTDRQWRVLEPLLPDGRGRGRPPKWSRRRLVDGVRWRTRVGAPWRDVPERYGHWQSVYRLFRCFQRAGVWALIWAKLMAFADAAGLVVWSVSVDSTINRAHQHAAGARHDGVGQVEPPGDEPPDHGLGRSRGGRTTKIHLACEQGRKPMSVLITAGQRGDSPQLRPVLERIRVARSGRGRPRTRPDRVLGDKAYSSRANRAYLRRRGIAATIPIKADQQANRKAKGSAGGRPPVFDPDAYRLRHSVECGINLLKQHRAVATRYDKLAVRYQATIEIAVIDIWLRAITKITY</sequence>
<gene>
    <name evidence="4" type="ORF">D0T12_34660</name>
</gene>
<dbReference type="Proteomes" id="UP000262882">
    <property type="component" value="Unassembled WGS sequence"/>
</dbReference>
<dbReference type="InterPro" id="IPR002559">
    <property type="entry name" value="Transposase_11"/>
</dbReference>
<name>A0A372G704_9ACTN</name>
<dbReference type="EMBL" id="QVNQ01000029">
    <property type="protein sequence ID" value="RFS80932.1"/>
    <property type="molecule type" value="Genomic_DNA"/>
</dbReference>
<organism evidence="4 5">
    <name type="scientific">Actinomadura spongiicola</name>
    <dbReference type="NCBI Taxonomy" id="2303421"/>
    <lineage>
        <taxon>Bacteria</taxon>
        <taxon>Bacillati</taxon>
        <taxon>Actinomycetota</taxon>
        <taxon>Actinomycetes</taxon>
        <taxon>Streptosporangiales</taxon>
        <taxon>Thermomonosporaceae</taxon>
        <taxon>Actinomadura</taxon>
    </lineage>
</organism>
<feature type="region of interest" description="Disordered" evidence="1">
    <location>
        <begin position="228"/>
        <end position="247"/>
    </location>
</feature>
<feature type="domain" description="Transposase IS4-like" evidence="2">
    <location>
        <begin position="103"/>
        <end position="278"/>
    </location>
</feature>
<dbReference type="GO" id="GO:0003677">
    <property type="term" value="F:DNA binding"/>
    <property type="evidence" value="ECO:0007669"/>
    <property type="project" value="InterPro"/>
</dbReference>
<dbReference type="Pfam" id="PF13340">
    <property type="entry name" value="DUF4096"/>
    <property type="match status" value="1"/>
</dbReference>
<evidence type="ECO:0000259" key="3">
    <source>
        <dbReference type="Pfam" id="PF13340"/>
    </source>
</evidence>
<dbReference type="PANTHER" id="PTHR30007:SF1">
    <property type="entry name" value="BLR1914 PROTEIN"/>
    <property type="match status" value="1"/>
</dbReference>
<dbReference type="GO" id="GO:0006313">
    <property type="term" value="P:DNA transposition"/>
    <property type="evidence" value="ECO:0007669"/>
    <property type="project" value="InterPro"/>
</dbReference>
<evidence type="ECO:0000259" key="2">
    <source>
        <dbReference type="Pfam" id="PF01609"/>
    </source>
</evidence>
<dbReference type="OrthoDB" id="4546548at2"/>
<dbReference type="GO" id="GO:0004803">
    <property type="term" value="F:transposase activity"/>
    <property type="evidence" value="ECO:0007669"/>
    <property type="project" value="InterPro"/>
</dbReference>
<dbReference type="InterPro" id="IPR025161">
    <property type="entry name" value="IS402-like_dom"/>
</dbReference>
<keyword evidence="5" id="KW-1185">Reference proteome</keyword>
<accession>A0A372G704</accession>
<dbReference type="Pfam" id="PF01609">
    <property type="entry name" value="DDE_Tnp_1"/>
    <property type="match status" value="1"/>
</dbReference>
<feature type="region of interest" description="Disordered" evidence="1">
    <location>
        <begin position="116"/>
        <end position="145"/>
    </location>
</feature>
<dbReference type="NCBIfam" id="NF033580">
    <property type="entry name" value="transpos_IS5_3"/>
    <property type="match status" value="1"/>
</dbReference>
<dbReference type="RefSeq" id="WP_117405323.1">
    <property type="nucleotide sequence ID" value="NZ_QVNQ01000029.1"/>
</dbReference>
<evidence type="ECO:0000313" key="4">
    <source>
        <dbReference type="EMBL" id="RFS80932.1"/>
    </source>
</evidence>
<evidence type="ECO:0000256" key="1">
    <source>
        <dbReference type="SAM" id="MobiDB-lite"/>
    </source>
</evidence>
<feature type="domain" description="Insertion element IS402-like" evidence="3">
    <location>
        <begin position="12"/>
        <end position="85"/>
    </location>
</feature>
<reference evidence="4 5" key="1">
    <citation type="submission" date="2018-08" db="EMBL/GenBank/DDBJ databases">
        <title>Actinomadura spongicola sp. nov., isolated from marine sponge Leucetta chagosensis.</title>
        <authorList>
            <person name="Li L."/>
            <person name="Lin H.W."/>
        </authorList>
    </citation>
    <scope>NUCLEOTIDE SEQUENCE [LARGE SCALE GENOMIC DNA]</scope>
    <source>
        <strain evidence="4 5">LHW52907</strain>
    </source>
</reference>
<dbReference type="PANTHER" id="PTHR30007">
    <property type="entry name" value="PHP DOMAIN PROTEIN"/>
    <property type="match status" value="1"/>
</dbReference>
<protein>
    <submittedName>
        <fullName evidence="4">IS5 family transposase</fullName>
    </submittedName>
</protein>